<accession>U9TJB0</accession>
<gene>
    <name evidence="1" type="ORF">GLOINDRAFT_98399</name>
</gene>
<reference evidence="1" key="1">
    <citation type="submission" date="2013-07" db="EMBL/GenBank/DDBJ databases">
        <title>The genome of an arbuscular mycorrhizal fungus provides insights into the evolution of the oldest plant symbiosis.</title>
        <authorList>
            <consortium name="DOE Joint Genome Institute"/>
            <person name="Tisserant E."/>
            <person name="Malbreil M."/>
            <person name="Kuo A."/>
            <person name="Kohler A."/>
            <person name="Symeonidi A."/>
            <person name="Balestrini R."/>
            <person name="Charron P."/>
            <person name="Duensing N."/>
            <person name="Frei-dit-Frey N."/>
            <person name="Gianinazzi-Pearson V."/>
            <person name="Gilbert B."/>
            <person name="Handa Y."/>
            <person name="Hijri M."/>
            <person name="Kaul R."/>
            <person name="Kawaguchi M."/>
            <person name="Krajinski F."/>
            <person name="Lammers P."/>
            <person name="Lapierre D."/>
            <person name="Masclaux F.G."/>
            <person name="Murat C."/>
            <person name="Morin E."/>
            <person name="Ndikumana S."/>
            <person name="Pagni M."/>
            <person name="Petitpierre D."/>
            <person name="Requena N."/>
            <person name="Rosikiewicz P."/>
            <person name="Riley R."/>
            <person name="Saito K."/>
            <person name="San Clemente H."/>
            <person name="Shapiro H."/>
            <person name="van Tuinen D."/>
            <person name="Becard G."/>
            <person name="Bonfante P."/>
            <person name="Paszkowski U."/>
            <person name="Shachar-Hill Y."/>
            <person name="Young J.P."/>
            <person name="Sanders I.R."/>
            <person name="Henrissat B."/>
            <person name="Rensing S.A."/>
            <person name="Grigoriev I.V."/>
            <person name="Corradi N."/>
            <person name="Roux C."/>
            <person name="Martin F."/>
        </authorList>
    </citation>
    <scope>NUCLEOTIDE SEQUENCE</scope>
    <source>
        <strain evidence="1">DAOM 197198</strain>
    </source>
</reference>
<proteinExistence type="predicted"/>
<protein>
    <submittedName>
        <fullName evidence="1">Uncharacterized protein</fullName>
    </submittedName>
</protein>
<name>U9TJB0_RHIID</name>
<evidence type="ECO:0000313" key="1">
    <source>
        <dbReference type="EMBL" id="ESA08215.1"/>
    </source>
</evidence>
<sequence length="106" mass="12800">MLQLQTKLYSVIWFKHTDAMKQWELVEGITTSKKKRLKEQYRQRTKNRFKILPRPRVYLRHLYLSIKLTMLIIALMTDYVSNITMSKNGSLDHPHHVKLFTRGRLE</sequence>
<dbReference type="AlphaFoldDB" id="U9TJB0"/>
<dbReference type="HOGENOM" id="CLU_2224595_0_0_1"/>
<organism evidence="1">
    <name type="scientific">Rhizophagus irregularis (strain DAOM 181602 / DAOM 197198 / MUCL 43194)</name>
    <name type="common">Arbuscular mycorrhizal fungus</name>
    <name type="synonym">Glomus intraradices</name>
    <dbReference type="NCBI Taxonomy" id="747089"/>
    <lineage>
        <taxon>Eukaryota</taxon>
        <taxon>Fungi</taxon>
        <taxon>Fungi incertae sedis</taxon>
        <taxon>Mucoromycota</taxon>
        <taxon>Glomeromycotina</taxon>
        <taxon>Glomeromycetes</taxon>
        <taxon>Glomerales</taxon>
        <taxon>Glomeraceae</taxon>
        <taxon>Rhizophagus</taxon>
    </lineage>
</organism>
<dbReference type="EMBL" id="KI289450">
    <property type="protein sequence ID" value="ESA08215.1"/>
    <property type="molecule type" value="Genomic_DNA"/>
</dbReference>